<evidence type="ECO:0000313" key="6">
    <source>
        <dbReference type="Proteomes" id="UP000585638"/>
    </source>
</evidence>
<gene>
    <name evidence="5" type="ORF">BJ998_003072</name>
</gene>
<dbReference type="InterPro" id="IPR027417">
    <property type="entry name" value="P-loop_NTPase"/>
</dbReference>
<dbReference type="Pfam" id="PF25000">
    <property type="entry name" value="DUF7779"/>
    <property type="match status" value="1"/>
</dbReference>
<dbReference type="EMBL" id="JACHIR010000001">
    <property type="protein sequence ID" value="MBB5891876.1"/>
    <property type="molecule type" value="Genomic_DNA"/>
</dbReference>
<evidence type="ECO:0000259" key="2">
    <source>
        <dbReference type="Pfam" id="PF00931"/>
    </source>
</evidence>
<dbReference type="InterPro" id="IPR056884">
    <property type="entry name" value="NPHP3-like_N"/>
</dbReference>
<organism evidence="5 6">
    <name type="scientific">Kutzneria kofuensis</name>
    <dbReference type="NCBI Taxonomy" id="103725"/>
    <lineage>
        <taxon>Bacteria</taxon>
        <taxon>Bacillati</taxon>
        <taxon>Actinomycetota</taxon>
        <taxon>Actinomycetes</taxon>
        <taxon>Pseudonocardiales</taxon>
        <taxon>Pseudonocardiaceae</taxon>
        <taxon>Kutzneria</taxon>
    </lineage>
</organism>
<accession>A0A7W9NH54</accession>
<keyword evidence="6" id="KW-1185">Reference proteome</keyword>
<evidence type="ECO:0000259" key="4">
    <source>
        <dbReference type="Pfam" id="PF25000"/>
    </source>
</evidence>
<dbReference type="Pfam" id="PF00931">
    <property type="entry name" value="NB-ARC"/>
    <property type="match status" value="1"/>
</dbReference>
<comment type="caution">
    <text evidence="5">The sequence shown here is derived from an EMBL/GenBank/DDBJ whole genome shotgun (WGS) entry which is preliminary data.</text>
</comment>
<reference evidence="5 6" key="1">
    <citation type="submission" date="2020-08" db="EMBL/GenBank/DDBJ databases">
        <title>Sequencing the genomes of 1000 actinobacteria strains.</title>
        <authorList>
            <person name="Klenk H.-P."/>
        </authorList>
    </citation>
    <scope>NUCLEOTIDE SEQUENCE [LARGE SCALE GENOMIC DNA]</scope>
    <source>
        <strain evidence="5 6">DSM 43851</strain>
    </source>
</reference>
<evidence type="ECO:0000256" key="1">
    <source>
        <dbReference type="ARBA" id="ARBA00022737"/>
    </source>
</evidence>
<dbReference type="Gene3D" id="3.40.50.300">
    <property type="entry name" value="P-loop containing nucleotide triphosphate hydrolases"/>
    <property type="match status" value="1"/>
</dbReference>
<feature type="domain" description="NB-ARC" evidence="2">
    <location>
        <begin position="51"/>
        <end position="152"/>
    </location>
</feature>
<name>A0A7W9NH54_9PSEU</name>
<proteinExistence type="predicted"/>
<feature type="domain" description="Nephrocystin 3-like N-terminal" evidence="3">
    <location>
        <begin position="483"/>
        <end position="594"/>
    </location>
</feature>
<evidence type="ECO:0000259" key="3">
    <source>
        <dbReference type="Pfam" id="PF24883"/>
    </source>
</evidence>
<evidence type="ECO:0008006" key="7">
    <source>
        <dbReference type="Google" id="ProtNLM"/>
    </source>
</evidence>
<dbReference type="InterPro" id="IPR056681">
    <property type="entry name" value="DUF7779"/>
</dbReference>
<dbReference type="InterPro" id="IPR002182">
    <property type="entry name" value="NB-ARC"/>
</dbReference>
<dbReference type="GO" id="GO:0043531">
    <property type="term" value="F:ADP binding"/>
    <property type="evidence" value="ECO:0007669"/>
    <property type="project" value="InterPro"/>
</dbReference>
<dbReference type="Proteomes" id="UP000585638">
    <property type="component" value="Unassembled WGS sequence"/>
</dbReference>
<dbReference type="PANTHER" id="PTHR35205:SF1">
    <property type="entry name" value="ZU5 DOMAIN-CONTAINING PROTEIN"/>
    <property type="match status" value="1"/>
</dbReference>
<evidence type="ECO:0000313" key="5">
    <source>
        <dbReference type="EMBL" id="MBB5891876.1"/>
    </source>
</evidence>
<protein>
    <recommendedName>
        <fullName evidence="7">NB-ARC domain-containing protein</fullName>
    </recommendedName>
</protein>
<dbReference type="Pfam" id="PF24883">
    <property type="entry name" value="NPHP3_N"/>
    <property type="match status" value="1"/>
</dbReference>
<keyword evidence="1" id="KW-0677">Repeat</keyword>
<dbReference type="AlphaFoldDB" id="A0A7W9NH54"/>
<dbReference type="RefSeq" id="WP_184862283.1">
    <property type="nucleotide sequence ID" value="NZ_BAAAWY010000007.1"/>
</dbReference>
<dbReference type="SUPFAM" id="SSF52540">
    <property type="entry name" value="P-loop containing nucleoside triphosphate hydrolases"/>
    <property type="match status" value="1"/>
</dbReference>
<sequence>MLVILVGVALQRLSSDEPGQPAASRTVELATAKPVHNLPPRNPAFIGRDAVFERIEAELAGGPVAVVAMHGLGGMGKSAIALELAHRGHESGRYSIAWWIRAETESTLVEDIADLAPTLGLSVSDDQDQTVKDVRAALQERSGWLIVFDNVAGPDAVRPWIPVGSGATLITSRFRGWGKLAAQVDLDRFTREESLAYLARTVVRYNPVAADDLAQALGDLPLALVQAAGYLDLRDLPIERYLELYRDRDAAGRLLAEAIDGYPASVATTWLLHYDQLAEDEPAALQLLRLCAFLDPEDIDLHLLLSLPKLLPPELAATVAQPIDHERAVGALVRTNLFTRIDTDRIRLHRLVSQVTRLHLGASAGTWATRAATLVNQLFPIRPDDPAQWPRCAMLAAHASMVIEHTESLAVSDAQANALYDRLAVYLQSQVQGDVEIYSLDAPDAAVDWRTSPVRSRYSSQIQRIAPQMLADRDRELAELAAFATDDNEPGYLWLRAGAWSGKTALLSWFALHPPAGVQVVSFFVTGRLAGQSDRSAFVDNVMEQLLAVLGQQIPPLLTEVTREAHLLALLEEAAQACSSRGEHLVLLVDGLDEDRGVHAGPDAHSIAALLPTHPPRGLRIIVADRSNAALPTDVPAHHSLRHPGIVRPLNPSTHARVLQAEMLRDLQRLLGEGSNRDLLGLIAAACGGLTVHDLAELTDTPVWAVEDLMDECSFTKRKGNGAPVYFLAHEELTVTAVQMLGPRRLSEYRDTLHSWADRYRARKWPEDTPDYLLSSYPRMLLQSADAARLVDCVTDVDRHDRMRQRFGDDAAAIKEVDTVMGAIVASDNGDLVKRLAVHRAALQRRTFLQRWRSVLRRVRWR</sequence>
<feature type="domain" description="DUF7779" evidence="4">
    <location>
        <begin position="279"/>
        <end position="360"/>
    </location>
</feature>
<dbReference type="PANTHER" id="PTHR35205">
    <property type="entry name" value="NB-ARC AND TPR DOMAIN PROTEIN"/>
    <property type="match status" value="1"/>
</dbReference>